<feature type="transmembrane region" description="Helical" evidence="2">
    <location>
        <begin position="110"/>
        <end position="132"/>
    </location>
</feature>
<feature type="region of interest" description="Disordered" evidence="1">
    <location>
        <begin position="158"/>
        <end position="199"/>
    </location>
</feature>
<proteinExistence type="predicted"/>
<reference evidence="4" key="1">
    <citation type="submission" date="2016-10" db="EMBL/GenBank/DDBJ databases">
        <authorList>
            <person name="Varghese N."/>
            <person name="Submissions S."/>
        </authorList>
    </citation>
    <scope>NUCLEOTIDE SEQUENCE [LARGE SCALE GENOMIC DNA]</scope>
    <source>
        <strain evidence="4">CGMCC 4.2126</strain>
    </source>
</reference>
<dbReference type="AlphaFoldDB" id="A0A1I3K6V0"/>
<accession>A0A1I3K6V0</accession>
<feature type="transmembrane region" description="Helical" evidence="2">
    <location>
        <begin position="49"/>
        <end position="68"/>
    </location>
</feature>
<protein>
    <submittedName>
        <fullName evidence="3">Uncharacterized protein</fullName>
    </submittedName>
</protein>
<evidence type="ECO:0000256" key="2">
    <source>
        <dbReference type="SAM" id="Phobius"/>
    </source>
</evidence>
<keyword evidence="2" id="KW-0472">Membrane</keyword>
<keyword evidence="2" id="KW-1133">Transmembrane helix</keyword>
<feature type="compositionally biased region" description="Pro residues" evidence="1">
    <location>
        <begin position="190"/>
        <end position="199"/>
    </location>
</feature>
<dbReference type="EMBL" id="FOQY01000004">
    <property type="protein sequence ID" value="SFI68192.1"/>
    <property type="molecule type" value="Genomic_DNA"/>
</dbReference>
<sequence>MGGDRAVCDDGRTMPATVPFRLARTSAFAVVSLGLGMIAHVLGGGVMPAWSAAGGLALAFAAALPLTGRERGTGVILPLLGSTQVALHLLFSTTAPAVSHEALTHPHSGLLPGLAMLVMHGWAVGLTSLWLARGEALLWALLRRLGARLGPVLTGAPSPVPAPPSAVAHPDGPATLRPSPLRHVVSRRGPPAPRPVTPF</sequence>
<organism evidence="3 4">
    <name type="scientific">Streptosporangium canum</name>
    <dbReference type="NCBI Taxonomy" id="324952"/>
    <lineage>
        <taxon>Bacteria</taxon>
        <taxon>Bacillati</taxon>
        <taxon>Actinomycetota</taxon>
        <taxon>Actinomycetes</taxon>
        <taxon>Streptosporangiales</taxon>
        <taxon>Streptosporangiaceae</taxon>
        <taxon>Streptosporangium</taxon>
    </lineage>
</organism>
<keyword evidence="2" id="KW-0812">Transmembrane</keyword>
<evidence type="ECO:0000256" key="1">
    <source>
        <dbReference type="SAM" id="MobiDB-lite"/>
    </source>
</evidence>
<name>A0A1I3K6V0_9ACTN</name>
<gene>
    <name evidence="3" type="ORF">SAMN05216275_104256</name>
</gene>
<evidence type="ECO:0000313" key="4">
    <source>
        <dbReference type="Proteomes" id="UP000199111"/>
    </source>
</evidence>
<evidence type="ECO:0000313" key="3">
    <source>
        <dbReference type="EMBL" id="SFI68192.1"/>
    </source>
</evidence>
<feature type="transmembrane region" description="Helical" evidence="2">
    <location>
        <begin position="75"/>
        <end position="98"/>
    </location>
</feature>
<keyword evidence="4" id="KW-1185">Reference proteome</keyword>
<dbReference type="Proteomes" id="UP000199111">
    <property type="component" value="Unassembled WGS sequence"/>
</dbReference>
<feature type="transmembrane region" description="Helical" evidence="2">
    <location>
        <begin position="22"/>
        <end position="43"/>
    </location>
</feature>